<protein>
    <submittedName>
        <fullName evidence="1">Uncharacterized protein</fullName>
    </submittedName>
</protein>
<dbReference type="EMBL" id="CACVAW010000019">
    <property type="protein sequence ID" value="CAA6805544.1"/>
    <property type="molecule type" value="Genomic_DNA"/>
</dbReference>
<proteinExistence type="predicted"/>
<sequence length="91" mass="10127">MKEEGFLNGALNQIKEKNTNARFLANQALFNSPDNIKIQASAKVSIAFALNVYNQDHNDLSELVIKATNVRTVGGIKKIIKEAKQIIDDRN</sequence>
<name>A0A6S6SQF4_9BACT</name>
<accession>A0A6S6SQF4</accession>
<reference evidence="1" key="1">
    <citation type="submission" date="2020-01" db="EMBL/GenBank/DDBJ databases">
        <authorList>
            <person name="Meier V. D."/>
            <person name="Meier V D."/>
        </authorList>
    </citation>
    <scope>NUCLEOTIDE SEQUENCE</scope>
    <source>
        <strain evidence="1">HLG_WM_MAG_12</strain>
    </source>
</reference>
<gene>
    <name evidence="1" type="ORF">HELGO_WM34958</name>
</gene>
<organism evidence="1">
    <name type="scientific">uncultured Campylobacterales bacterium</name>
    <dbReference type="NCBI Taxonomy" id="352960"/>
    <lineage>
        <taxon>Bacteria</taxon>
        <taxon>Pseudomonadati</taxon>
        <taxon>Campylobacterota</taxon>
        <taxon>Epsilonproteobacteria</taxon>
        <taxon>Campylobacterales</taxon>
        <taxon>environmental samples</taxon>
    </lineage>
</organism>
<dbReference type="AlphaFoldDB" id="A0A6S6SQF4"/>
<evidence type="ECO:0000313" key="1">
    <source>
        <dbReference type="EMBL" id="CAA6805544.1"/>
    </source>
</evidence>